<dbReference type="AlphaFoldDB" id="A0AAV3QQG3"/>
<organism evidence="1 2">
    <name type="scientific">Lithospermum erythrorhizon</name>
    <name type="common">Purple gromwell</name>
    <name type="synonym">Lithospermum officinale var. erythrorhizon</name>
    <dbReference type="NCBI Taxonomy" id="34254"/>
    <lineage>
        <taxon>Eukaryota</taxon>
        <taxon>Viridiplantae</taxon>
        <taxon>Streptophyta</taxon>
        <taxon>Embryophyta</taxon>
        <taxon>Tracheophyta</taxon>
        <taxon>Spermatophyta</taxon>
        <taxon>Magnoliopsida</taxon>
        <taxon>eudicotyledons</taxon>
        <taxon>Gunneridae</taxon>
        <taxon>Pentapetalae</taxon>
        <taxon>asterids</taxon>
        <taxon>lamiids</taxon>
        <taxon>Boraginales</taxon>
        <taxon>Boraginaceae</taxon>
        <taxon>Boraginoideae</taxon>
        <taxon>Lithospermeae</taxon>
        <taxon>Lithospermum</taxon>
    </lineage>
</organism>
<gene>
    <name evidence="1" type="ORF">LIER_43751</name>
</gene>
<comment type="caution">
    <text evidence="1">The sequence shown here is derived from an EMBL/GenBank/DDBJ whole genome shotgun (WGS) entry which is preliminary data.</text>
</comment>
<accession>A0AAV3QQG3</accession>
<proteinExistence type="predicted"/>
<reference evidence="1 2" key="1">
    <citation type="submission" date="2024-01" db="EMBL/GenBank/DDBJ databases">
        <title>The complete chloroplast genome sequence of Lithospermum erythrorhizon: insights into the phylogenetic relationship among Boraginaceae species and the maternal lineages of purple gromwells.</title>
        <authorList>
            <person name="Okada T."/>
            <person name="Watanabe K."/>
        </authorList>
    </citation>
    <scope>NUCLEOTIDE SEQUENCE [LARGE SCALE GENOMIC DNA]</scope>
</reference>
<keyword evidence="2" id="KW-1185">Reference proteome</keyword>
<evidence type="ECO:0000313" key="2">
    <source>
        <dbReference type="Proteomes" id="UP001454036"/>
    </source>
</evidence>
<protein>
    <submittedName>
        <fullName evidence="1">Uncharacterized protein</fullName>
    </submittedName>
</protein>
<sequence>MIVSFQGSMLLLCFRC</sequence>
<dbReference type="Proteomes" id="UP001454036">
    <property type="component" value="Unassembled WGS sequence"/>
</dbReference>
<evidence type="ECO:0000313" key="1">
    <source>
        <dbReference type="EMBL" id="GAA0166274.1"/>
    </source>
</evidence>
<name>A0AAV3QQG3_LITER</name>
<dbReference type="EMBL" id="BAABME010038341">
    <property type="protein sequence ID" value="GAA0166274.1"/>
    <property type="molecule type" value="Genomic_DNA"/>
</dbReference>